<dbReference type="Pfam" id="PF04172">
    <property type="entry name" value="LrgB"/>
    <property type="match status" value="1"/>
</dbReference>
<dbReference type="GO" id="GO:0016787">
    <property type="term" value="F:hydrolase activity"/>
    <property type="evidence" value="ECO:0007669"/>
    <property type="project" value="UniProtKB-KW"/>
</dbReference>
<keyword evidence="6" id="KW-0378">Hydrolase</keyword>
<comment type="subcellular location">
    <subcellularLocation>
        <location evidence="1">Membrane</location>
        <topology evidence="1">Multi-pass membrane protein</topology>
    </subcellularLocation>
</comment>
<proteinExistence type="predicted"/>
<evidence type="ECO:0000256" key="1">
    <source>
        <dbReference type="ARBA" id="ARBA00004141"/>
    </source>
</evidence>
<sequence length="230" mass="23473">MMASILNTPAFGILLSIAAFEIGILISKRTKSPLMNPLLVGIVIVILVLMGTGIPKSSYDLGGSFILFLLGPATVVLALPLYRQIEMLKKDMFPILAGILAGSVTSILSVVLLSRLFGVDIAVAVSMIPKSVTTAIGMEISKEIGGIVSVSVAVIVLTGITGAVIGPGLLKIFHIKDEVAQGVAIGTASHAVGTSKAMELGETQGAMSGLSIGIAGLATVILAPLLMGLL</sequence>
<evidence type="ECO:0000256" key="4">
    <source>
        <dbReference type="ARBA" id="ARBA00023136"/>
    </source>
</evidence>
<evidence type="ECO:0000313" key="7">
    <source>
        <dbReference type="Proteomes" id="UP001519271"/>
    </source>
</evidence>
<name>A0ABS4FZE4_9CLOT</name>
<comment type="caution">
    <text evidence="6">The sequence shown here is derived from an EMBL/GenBank/DDBJ whole genome shotgun (WGS) entry which is preliminary data.</text>
</comment>
<organism evidence="6 7">
    <name type="scientific">Youngiibacter multivorans</name>
    <dbReference type="NCBI Taxonomy" id="937251"/>
    <lineage>
        <taxon>Bacteria</taxon>
        <taxon>Bacillati</taxon>
        <taxon>Bacillota</taxon>
        <taxon>Clostridia</taxon>
        <taxon>Eubacteriales</taxon>
        <taxon>Clostridiaceae</taxon>
        <taxon>Youngiibacter</taxon>
    </lineage>
</organism>
<dbReference type="PANTHER" id="PTHR30249:SF0">
    <property type="entry name" value="PLASTIDAL GLYCOLATE_GLYCERATE TRANSLOCATOR 1, CHLOROPLASTIC"/>
    <property type="match status" value="1"/>
</dbReference>
<evidence type="ECO:0000313" key="6">
    <source>
        <dbReference type="EMBL" id="MBP1917627.1"/>
    </source>
</evidence>
<evidence type="ECO:0000256" key="2">
    <source>
        <dbReference type="ARBA" id="ARBA00022692"/>
    </source>
</evidence>
<feature type="transmembrane region" description="Helical" evidence="5">
    <location>
        <begin position="206"/>
        <end position="227"/>
    </location>
</feature>
<keyword evidence="4 5" id="KW-0472">Membrane</keyword>
<feature type="transmembrane region" description="Helical" evidence="5">
    <location>
        <begin position="38"/>
        <end position="55"/>
    </location>
</feature>
<feature type="transmembrane region" description="Helical" evidence="5">
    <location>
        <begin position="6"/>
        <end position="26"/>
    </location>
</feature>
<feature type="transmembrane region" description="Helical" evidence="5">
    <location>
        <begin position="144"/>
        <end position="166"/>
    </location>
</feature>
<evidence type="ECO:0000256" key="5">
    <source>
        <dbReference type="SAM" id="Phobius"/>
    </source>
</evidence>
<keyword evidence="2 5" id="KW-0812">Transmembrane</keyword>
<feature type="transmembrane region" description="Helical" evidence="5">
    <location>
        <begin position="61"/>
        <end position="82"/>
    </location>
</feature>
<dbReference type="Proteomes" id="UP001519271">
    <property type="component" value="Unassembled WGS sequence"/>
</dbReference>
<dbReference type="InterPro" id="IPR007300">
    <property type="entry name" value="CidB/LrgB"/>
</dbReference>
<keyword evidence="7" id="KW-1185">Reference proteome</keyword>
<reference evidence="6 7" key="1">
    <citation type="submission" date="2021-03" db="EMBL/GenBank/DDBJ databases">
        <title>Genomic Encyclopedia of Type Strains, Phase IV (KMG-IV): sequencing the most valuable type-strain genomes for metagenomic binning, comparative biology and taxonomic classification.</title>
        <authorList>
            <person name="Goeker M."/>
        </authorList>
    </citation>
    <scope>NUCLEOTIDE SEQUENCE [LARGE SCALE GENOMIC DNA]</scope>
    <source>
        <strain evidence="6 7">DSM 6139</strain>
    </source>
</reference>
<dbReference type="PANTHER" id="PTHR30249">
    <property type="entry name" value="PUTATIVE SEROTONIN TRANSPORTER"/>
    <property type="match status" value="1"/>
</dbReference>
<evidence type="ECO:0000256" key="3">
    <source>
        <dbReference type="ARBA" id="ARBA00022989"/>
    </source>
</evidence>
<gene>
    <name evidence="6" type="ORF">J2Z34_000090</name>
</gene>
<keyword evidence="3 5" id="KW-1133">Transmembrane helix</keyword>
<feature type="transmembrane region" description="Helical" evidence="5">
    <location>
        <begin position="94"/>
        <end position="117"/>
    </location>
</feature>
<protein>
    <submittedName>
        <fullName evidence="6">Murein hydrolase (TIGR00659 family)</fullName>
    </submittedName>
</protein>
<accession>A0ABS4FZE4</accession>
<dbReference type="EMBL" id="JAGGKC010000001">
    <property type="protein sequence ID" value="MBP1917627.1"/>
    <property type="molecule type" value="Genomic_DNA"/>
</dbReference>